<evidence type="ECO:0000313" key="4">
    <source>
        <dbReference type="WBParaSite" id="L893_g19841.t1"/>
    </source>
</evidence>
<dbReference type="Proteomes" id="UP000095287">
    <property type="component" value="Unplaced"/>
</dbReference>
<feature type="transmembrane region" description="Helical" evidence="2">
    <location>
        <begin position="160"/>
        <end position="181"/>
    </location>
</feature>
<keyword evidence="2" id="KW-0812">Transmembrane</keyword>
<evidence type="ECO:0000313" key="3">
    <source>
        <dbReference type="Proteomes" id="UP000095287"/>
    </source>
</evidence>
<evidence type="ECO:0000256" key="2">
    <source>
        <dbReference type="SAM" id="Phobius"/>
    </source>
</evidence>
<feature type="transmembrane region" description="Helical" evidence="2">
    <location>
        <begin position="201"/>
        <end position="220"/>
    </location>
</feature>
<feature type="transmembrane region" description="Helical" evidence="2">
    <location>
        <begin position="269"/>
        <end position="291"/>
    </location>
</feature>
<evidence type="ECO:0000256" key="1">
    <source>
        <dbReference type="SAM" id="MobiDB-lite"/>
    </source>
</evidence>
<feature type="region of interest" description="Disordered" evidence="1">
    <location>
        <begin position="310"/>
        <end position="330"/>
    </location>
</feature>
<dbReference type="AlphaFoldDB" id="A0A1I7YU30"/>
<sequence>MDLAQVVFSVAPNKIGTEEESEAPRVYVNFEIDEIPRNNVADSGSPVVPACAASFAAGIRRQSTGNAIDLIAGSRRPQNDRRKPWYVWSMSPARRAIMLLRTVHYATVVIFTLVFSLSTLVAYLVSSVTGEFQCPLGAQWTFNSTTVAEVKPGDENICSFIQYGSIGSAMGSAILGVYMLLIKPTVLLRVQGLGNAAARLVPFLTVISLSYCIFCFVFLYKLFQGVLKFCAIELPSSNKSDCVVLDEIGPITARLKGFNIQWVLISLQLLSWLFTLLWCAACALLIVRFALHLDFPDAVRSVNESLENQGRSSRRHSVGRRIKQHNRTESNVTAVITV</sequence>
<feature type="compositionally biased region" description="Basic residues" evidence="1">
    <location>
        <begin position="312"/>
        <end position="325"/>
    </location>
</feature>
<accession>A0A1I7YU30</accession>
<keyword evidence="3" id="KW-1185">Reference proteome</keyword>
<organism evidence="3 4">
    <name type="scientific">Steinernema glaseri</name>
    <dbReference type="NCBI Taxonomy" id="37863"/>
    <lineage>
        <taxon>Eukaryota</taxon>
        <taxon>Metazoa</taxon>
        <taxon>Ecdysozoa</taxon>
        <taxon>Nematoda</taxon>
        <taxon>Chromadorea</taxon>
        <taxon>Rhabditida</taxon>
        <taxon>Tylenchina</taxon>
        <taxon>Panagrolaimomorpha</taxon>
        <taxon>Strongyloidoidea</taxon>
        <taxon>Steinernematidae</taxon>
        <taxon>Steinernema</taxon>
    </lineage>
</organism>
<protein>
    <submittedName>
        <fullName evidence="4">Transmembrane protein</fullName>
    </submittedName>
</protein>
<name>A0A1I7YU30_9BILA</name>
<keyword evidence="2" id="KW-0472">Membrane</keyword>
<keyword evidence="2" id="KW-1133">Transmembrane helix</keyword>
<feature type="transmembrane region" description="Helical" evidence="2">
    <location>
        <begin position="103"/>
        <end position="125"/>
    </location>
</feature>
<dbReference type="WBParaSite" id="L893_g19841.t1">
    <property type="protein sequence ID" value="L893_g19841.t1"/>
    <property type="gene ID" value="L893_g19841"/>
</dbReference>
<proteinExistence type="predicted"/>
<reference evidence="4" key="1">
    <citation type="submission" date="2016-11" db="UniProtKB">
        <authorList>
            <consortium name="WormBaseParasite"/>
        </authorList>
    </citation>
    <scope>IDENTIFICATION</scope>
</reference>